<sequence length="158" mass="17329">MNTPYQLDPTYLDLREMALSLTSEDMAELGYQPVLAVIMELSMAQGVASIVSTADGSASLYLSNGRLTLGLGEHEKVRHAGKEFQAVAFIALQHCHPSTSCPLPQPGYTSFHIITPEGKFTYTAPESAFTQKRDTLSPLYLFGQQLLTQMRLTESLEG</sequence>
<evidence type="ECO:0000313" key="2">
    <source>
        <dbReference type="Proteomes" id="UP001424741"/>
    </source>
</evidence>
<dbReference type="RefSeq" id="WP_346190120.1">
    <property type="nucleotide sequence ID" value="NZ_BAABRL010000022.1"/>
</dbReference>
<dbReference type="Proteomes" id="UP001424741">
    <property type="component" value="Unassembled WGS sequence"/>
</dbReference>
<name>A0ABP9V4Q0_9BACT</name>
<reference evidence="1 2" key="1">
    <citation type="submission" date="2024-02" db="EMBL/GenBank/DDBJ databases">
        <title>Rubritalea halochordaticola NBRC 107102.</title>
        <authorList>
            <person name="Ichikawa N."/>
            <person name="Katano-Makiyama Y."/>
            <person name="Hidaka K."/>
        </authorList>
    </citation>
    <scope>NUCLEOTIDE SEQUENCE [LARGE SCALE GENOMIC DNA]</scope>
    <source>
        <strain evidence="1 2">NBRC 107102</strain>
    </source>
</reference>
<keyword evidence="2" id="KW-1185">Reference proteome</keyword>
<gene>
    <name evidence="1" type="ORF">Rhal01_03844</name>
</gene>
<protein>
    <submittedName>
        <fullName evidence="1">Uncharacterized protein</fullName>
    </submittedName>
</protein>
<organism evidence="1 2">
    <name type="scientific">Rubritalea halochordaticola</name>
    <dbReference type="NCBI Taxonomy" id="714537"/>
    <lineage>
        <taxon>Bacteria</taxon>
        <taxon>Pseudomonadati</taxon>
        <taxon>Verrucomicrobiota</taxon>
        <taxon>Verrucomicrobiia</taxon>
        <taxon>Verrucomicrobiales</taxon>
        <taxon>Rubritaleaceae</taxon>
        <taxon>Rubritalea</taxon>
    </lineage>
</organism>
<evidence type="ECO:0000313" key="1">
    <source>
        <dbReference type="EMBL" id="GAA5497648.1"/>
    </source>
</evidence>
<accession>A0ABP9V4Q0</accession>
<proteinExistence type="predicted"/>
<comment type="caution">
    <text evidence="1">The sequence shown here is derived from an EMBL/GenBank/DDBJ whole genome shotgun (WGS) entry which is preliminary data.</text>
</comment>
<dbReference type="EMBL" id="BAABRL010000022">
    <property type="protein sequence ID" value="GAA5497648.1"/>
    <property type="molecule type" value="Genomic_DNA"/>
</dbReference>